<dbReference type="PANTHER" id="PTHR46339">
    <property type="entry name" value="PROTEIN CBG15282-RELATED"/>
    <property type="match status" value="1"/>
</dbReference>
<feature type="domain" description="BPTI/Kunitz inhibitor" evidence="1">
    <location>
        <begin position="456"/>
        <end position="491"/>
    </location>
</feature>
<dbReference type="Gene3D" id="4.10.410.10">
    <property type="entry name" value="Pancreatic trypsin inhibitor Kunitz domain"/>
    <property type="match status" value="5"/>
</dbReference>
<dbReference type="PROSITE" id="PS00280">
    <property type="entry name" value="BPTI_KUNITZ_1"/>
    <property type="match status" value="3"/>
</dbReference>
<dbReference type="EMBL" id="UZAD01013132">
    <property type="protein sequence ID" value="VDN89398.1"/>
    <property type="molecule type" value="Genomic_DNA"/>
</dbReference>
<dbReference type="PANTHER" id="PTHR46339:SF7">
    <property type="entry name" value="BPTI_KUNITZ INHIBITOR DOMAIN-CONTAINING PROTEIN"/>
    <property type="match status" value="1"/>
</dbReference>
<sequence length="1417" mass="158838">TLNVGLAWTVTICRISNQCDQCKLLNVGQKCLKDEQYDRINIYENSYLFCDTRKNELIAKRCASDEHFVNGTCLNNHQHRKRREVAGSGRVGDYCSVNADCLNGMFCSVGACTCRSNFVTIHGYCYLKKNIGENGCQYSEQCNSAWPGARCVENKCECPSDINGIPYVQAHTRDGTICILLFGDDDDPVPKCPLPEYDDDLLAMPITQLRNPAMTDPDDDDILAGEQINPLQFCSSTSTDYNTFVANGGGACTYATEPYQPENGIYIADIYDCVTVPLNNVKLAMKGIYNIHPQADGICCPNRAFTCMQPKREAKLNVKESAGVRPRWWFNSVTGICEQFMWDPWDETEVQSPNNFKTREHCESYCKDSCKRGAPEYSVGRILNEEEPITNCQTINSCSTNFECKANDWREVCCPSVTSICSIAGGRPLDPSRHTNFDPGYSMKRMFNLNFEKSRRYYYDSEQGRCTSFTYNGALGNFNNFKSLSDCELFCEKLQCKHGTALKIRQVTQRCNRNSHCPSTHECQMDNKICCPKLHSICSQPLRLGNCKENIRRYWYDAVNHACQIFNYTGCQGNDNNFETLLECQNTCNNITPKPRCPQGDAYKDNKGNYFICSDSNSAKTCPSNYECHFDGNLWGCCPTREYTCQVSFNKGVTCDIPSSYRYFYNSQIQECENFLYNGCGGNSNNFQSYEQCESYCNDRKCPNGGSPKRNEFNKQIDCSSTVSCPNTHECTSLTSGNSIVNRCCPKRAYICSLPPHQGNSCGTSVVTRFYFNIASKECIEFTYNGCGGNLNNFATFEQCNNFCLSSACASGDIVHVNPSTHMQLECRSDVSNSCPNNFTCTYDELFGKNVCCGATNMEVCPSGEKAYMNAFNMSVRECLINISTSCPDYYLCRFHMQTNRYYCCASINEDICPRGRAVYKDQSSKLPIRCIISSGSNQCPVGYNCFSDVPGALQGYCCSSNYLCPNGAKFYSEIISKMPRSCQLNSPFITCPIGYTCQNAETELMTGYCCENDNTSVSDGCPPNKYVYMRDNEVISCDPFNSLTNVCPRGYSCQWSLPKRRYQCCGNASMLANKITKSNFFFFFTISNGINLYKNNEMKYFQIILACQEGELLIADECLERSEPGDLCIDDKQCLGGSRCKDGICECINGYIIYHGKCVIKEAKSAKIKCSISSQIPYYEKGSKKVRYCSNLKNSCPKGYSCQFSRDAGRNICCGHLSGISIIGRSNSSSKSTINVRNHFKVSVDICNDGAPYMLKGIPQTCTMAPCPIGFDCIFIKKAQNYFCCKRKIKEEVQNDGCPSGTALLFPTTGTPLQCNNAKQSSCPNGYRCLRSIKNNGYQCCTSTYNPFSIRVKNMRSANILILGFYQTSINAISCPGSQVQVRRYMNGQYLNLCEDHCPIYQIAVNGFCKSLADLI</sequence>
<reference evidence="2 3" key="2">
    <citation type="submission" date="2018-11" db="EMBL/GenBank/DDBJ databases">
        <authorList>
            <consortium name="Pathogen Informatics"/>
        </authorList>
    </citation>
    <scope>NUCLEOTIDE SEQUENCE [LARGE SCALE GENOMIC DNA]</scope>
</reference>
<dbReference type="Proteomes" id="UP000278627">
    <property type="component" value="Unassembled WGS sequence"/>
</dbReference>
<feature type="domain" description="BPTI/Kunitz inhibitor" evidence="1">
    <location>
        <begin position="307"/>
        <end position="366"/>
    </location>
</feature>
<dbReference type="SUPFAM" id="SSF57362">
    <property type="entry name" value="BPTI-like"/>
    <property type="match status" value="5"/>
</dbReference>
<protein>
    <submittedName>
        <fullName evidence="4">Kunitz/Bovine pancreatic trypsin inhibitor domain protein</fullName>
    </submittedName>
</protein>
<dbReference type="WBParaSite" id="BPAG_0000825001-mRNA-1">
    <property type="protein sequence ID" value="BPAG_0000825001-mRNA-1"/>
    <property type="gene ID" value="BPAG_0000825001"/>
</dbReference>
<dbReference type="SMART" id="SM00131">
    <property type="entry name" value="KU"/>
    <property type="match status" value="5"/>
</dbReference>
<dbReference type="PROSITE" id="PS50279">
    <property type="entry name" value="BPTI_KUNITZ_2"/>
    <property type="match status" value="5"/>
</dbReference>
<feature type="domain" description="BPTI/Kunitz inhibitor" evidence="1">
    <location>
        <begin position="752"/>
        <end position="804"/>
    </location>
</feature>
<dbReference type="SMART" id="SM00289">
    <property type="entry name" value="WR1"/>
    <property type="match status" value="14"/>
</dbReference>
<organism evidence="4">
    <name type="scientific">Brugia pahangi</name>
    <name type="common">Filarial nematode worm</name>
    <dbReference type="NCBI Taxonomy" id="6280"/>
    <lineage>
        <taxon>Eukaryota</taxon>
        <taxon>Metazoa</taxon>
        <taxon>Ecdysozoa</taxon>
        <taxon>Nematoda</taxon>
        <taxon>Chromadorea</taxon>
        <taxon>Rhabditida</taxon>
        <taxon>Spirurina</taxon>
        <taxon>Spiruromorpha</taxon>
        <taxon>Filarioidea</taxon>
        <taxon>Onchocercidae</taxon>
        <taxon>Brugia</taxon>
    </lineage>
</organism>
<dbReference type="InterPro" id="IPR020901">
    <property type="entry name" value="Prtase_inh_Kunz-CS"/>
</dbReference>
<dbReference type="GO" id="GO:0004867">
    <property type="term" value="F:serine-type endopeptidase inhibitor activity"/>
    <property type="evidence" value="ECO:0007669"/>
    <property type="project" value="InterPro"/>
</dbReference>
<evidence type="ECO:0000259" key="1">
    <source>
        <dbReference type="PROSITE" id="PS50279"/>
    </source>
</evidence>
<feature type="domain" description="BPTI/Kunitz inhibitor" evidence="1">
    <location>
        <begin position="538"/>
        <end position="588"/>
    </location>
</feature>
<dbReference type="Pfam" id="PF01683">
    <property type="entry name" value="EB"/>
    <property type="match status" value="2"/>
</dbReference>
<dbReference type="InterPro" id="IPR006149">
    <property type="entry name" value="EB_dom"/>
</dbReference>
<proteinExistence type="predicted"/>
<accession>A0A0N4TJ04</accession>
<evidence type="ECO:0000313" key="4">
    <source>
        <dbReference type="WBParaSite" id="BPAG_0000825001-mRNA-1"/>
    </source>
</evidence>
<dbReference type="InterPro" id="IPR036880">
    <property type="entry name" value="Kunitz_BPTI_sf"/>
</dbReference>
<reference evidence="4" key="1">
    <citation type="submission" date="2017-02" db="UniProtKB">
        <authorList>
            <consortium name="WormBaseParasite"/>
        </authorList>
    </citation>
    <scope>IDENTIFICATION</scope>
</reference>
<feature type="domain" description="BPTI/Kunitz inhibitor" evidence="1">
    <location>
        <begin position="645"/>
        <end position="697"/>
    </location>
</feature>
<keyword evidence="3" id="KW-1185">Reference proteome</keyword>
<dbReference type="STRING" id="6280.A0A0N4TJ04"/>
<dbReference type="CDD" id="cd00109">
    <property type="entry name" value="Kunitz-type"/>
    <property type="match status" value="4"/>
</dbReference>
<gene>
    <name evidence="2" type="ORF">BPAG_LOCUS8212</name>
</gene>
<evidence type="ECO:0000313" key="2">
    <source>
        <dbReference type="EMBL" id="VDN89398.1"/>
    </source>
</evidence>
<evidence type="ECO:0000313" key="3">
    <source>
        <dbReference type="Proteomes" id="UP000278627"/>
    </source>
</evidence>
<name>A0A0N4TJ04_BRUPA</name>
<dbReference type="InterPro" id="IPR028150">
    <property type="entry name" value="Lustrin_cystein"/>
</dbReference>
<dbReference type="Pfam" id="PF14625">
    <property type="entry name" value="Lustrin_cystein"/>
    <property type="match status" value="11"/>
</dbReference>
<dbReference type="InterPro" id="IPR006150">
    <property type="entry name" value="Cys_repeat_1"/>
</dbReference>
<dbReference type="InterPro" id="IPR053014">
    <property type="entry name" value="Cuticle_assoc_divergent"/>
</dbReference>
<dbReference type="InterPro" id="IPR002223">
    <property type="entry name" value="Kunitz_BPTI"/>
</dbReference>
<dbReference type="Pfam" id="PF00014">
    <property type="entry name" value="Kunitz_BPTI"/>
    <property type="match status" value="5"/>
</dbReference>
<dbReference type="PRINTS" id="PR00759">
    <property type="entry name" value="BASICPTASE"/>
</dbReference>